<evidence type="ECO:0000259" key="1">
    <source>
        <dbReference type="PROSITE" id="PS50097"/>
    </source>
</evidence>
<organism evidence="3 4">
    <name type="scientific">Diversispora epigaea</name>
    <dbReference type="NCBI Taxonomy" id="1348612"/>
    <lineage>
        <taxon>Eukaryota</taxon>
        <taxon>Fungi</taxon>
        <taxon>Fungi incertae sedis</taxon>
        <taxon>Mucoromycota</taxon>
        <taxon>Glomeromycotina</taxon>
        <taxon>Glomeromycetes</taxon>
        <taxon>Diversisporales</taxon>
        <taxon>Diversisporaceae</taxon>
        <taxon>Diversispora</taxon>
    </lineage>
</organism>
<evidence type="ECO:0000259" key="2">
    <source>
        <dbReference type="PROSITE" id="PS51886"/>
    </source>
</evidence>
<dbReference type="InterPro" id="IPR051481">
    <property type="entry name" value="BTB-POZ/Galectin-3-binding"/>
</dbReference>
<dbReference type="Proteomes" id="UP000266861">
    <property type="component" value="Unassembled WGS sequence"/>
</dbReference>
<accession>A0A397IDG4</accession>
<dbReference type="PROSITE" id="PS51886">
    <property type="entry name" value="TLDC"/>
    <property type="match status" value="1"/>
</dbReference>
<dbReference type="AlphaFoldDB" id="A0A397IDG4"/>
<evidence type="ECO:0000313" key="3">
    <source>
        <dbReference type="EMBL" id="RHZ73921.1"/>
    </source>
</evidence>
<dbReference type="Pfam" id="PF00651">
    <property type="entry name" value="BTB"/>
    <property type="match status" value="1"/>
</dbReference>
<evidence type="ECO:0008006" key="5">
    <source>
        <dbReference type="Google" id="ProtNLM"/>
    </source>
</evidence>
<dbReference type="Pfam" id="PF07707">
    <property type="entry name" value="BACK"/>
    <property type="match status" value="1"/>
</dbReference>
<dbReference type="PANTHER" id="PTHR24410:SF23">
    <property type="entry name" value="BTB DOMAIN-CONTAINING PROTEIN-RELATED"/>
    <property type="match status" value="1"/>
</dbReference>
<dbReference type="OrthoDB" id="194443at2759"/>
<comment type="caution">
    <text evidence="3">The sequence shown here is derived from an EMBL/GenBank/DDBJ whole genome shotgun (WGS) entry which is preliminary data.</text>
</comment>
<dbReference type="InterPro" id="IPR011333">
    <property type="entry name" value="SKP1/BTB/POZ_sf"/>
</dbReference>
<feature type="domain" description="BTB" evidence="1">
    <location>
        <begin position="23"/>
        <end position="95"/>
    </location>
</feature>
<dbReference type="InterPro" id="IPR000210">
    <property type="entry name" value="BTB/POZ_dom"/>
</dbReference>
<reference evidence="3 4" key="1">
    <citation type="submission" date="2018-08" db="EMBL/GenBank/DDBJ databases">
        <title>Genome and evolution of the arbuscular mycorrhizal fungus Diversispora epigaea (formerly Glomus versiforme) and its bacterial endosymbionts.</title>
        <authorList>
            <person name="Sun X."/>
            <person name="Fei Z."/>
            <person name="Harrison M."/>
        </authorList>
    </citation>
    <scope>NUCLEOTIDE SEQUENCE [LARGE SCALE GENOMIC DNA]</scope>
    <source>
        <strain evidence="3 4">IT104</strain>
    </source>
</reference>
<dbReference type="SMART" id="SM00225">
    <property type="entry name" value="BTB"/>
    <property type="match status" value="1"/>
</dbReference>
<dbReference type="EMBL" id="PQFF01000211">
    <property type="protein sequence ID" value="RHZ73921.1"/>
    <property type="molecule type" value="Genomic_DNA"/>
</dbReference>
<gene>
    <name evidence="3" type="ORF">Glove_228g72</name>
</gene>
<dbReference type="Gene3D" id="3.30.710.10">
    <property type="entry name" value="Potassium Channel Kv1.1, Chain A"/>
    <property type="match status" value="1"/>
</dbReference>
<keyword evidence="4" id="KW-1185">Reference proteome</keyword>
<dbReference type="PROSITE" id="PS50097">
    <property type="entry name" value="BTB"/>
    <property type="match status" value="1"/>
</dbReference>
<dbReference type="PANTHER" id="PTHR24410">
    <property type="entry name" value="HL07962P-RELATED"/>
    <property type="match status" value="1"/>
</dbReference>
<dbReference type="Pfam" id="PF07534">
    <property type="entry name" value="TLD"/>
    <property type="match status" value="1"/>
</dbReference>
<feature type="domain" description="TLDc" evidence="2">
    <location>
        <begin position="449"/>
        <end position="630"/>
    </location>
</feature>
<protein>
    <recommendedName>
        <fullName evidence="5">BTB domain-containing protein</fullName>
    </recommendedName>
</protein>
<sequence>MSFKFFDKLSQDFSELLNDEKEYNVVIEVDKEENRKSFTSHSVVLRYRSTYFAKELENIATNENHVKTIIKPNISAQIFEIILKYIYGGVVNIENIETKLIYELMIVANELEFEELSEKLGSYFIESKDSWLRTHFSRIYHSIFDRNLINSTESAQKEVAENSTKRRLDLDEPSTDYQRDTIKLQSKKIKTTTNNCNELKGLNRFYNDIITKHPNLIFESEDFILLQEAELISILENDNLQLEEIKIWDYVVKWGIVQNPTLPKNLEEWSKENFKTLKTTLQQCLPLIRYFHISEKDIWEKLKPYKKILGMQLWDDLNQRLLFPNQPVKSLVLPARIISNLELFQNINERISTIINEEHLAEISSWIDRKSTIYSLANVPYKLQLILRGSEDGFQPQTFWDMCDGYAGTIVIAKVAGTDEILGVKSLVLPARIISNLKLFQNINERISTIINEEHLAEISSWIDRKSTIYSLANVPYKLQLILRGSEDGFQPQTFWDMCDGYAGTIVIAKVAGTDEILGGYNPLAWDNSTEGIYMETNDSFIFSLKNGNIQNSIFSRVKYKEWALFYRSSNSKIFFGPSFGNGEFSMNSFISDFTQDKKCWCSNRDFYEKSIRKDFGSFSIVDYEVFKIVKK</sequence>
<dbReference type="SUPFAM" id="SSF54695">
    <property type="entry name" value="POZ domain"/>
    <property type="match status" value="1"/>
</dbReference>
<proteinExistence type="predicted"/>
<dbReference type="Gene3D" id="1.25.40.420">
    <property type="match status" value="1"/>
</dbReference>
<dbReference type="InterPro" id="IPR006571">
    <property type="entry name" value="TLDc_dom"/>
</dbReference>
<dbReference type="InterPro" id="IPR011705">
    <property type="entry name" value="BACK"/>
</dbReference>
<evidence type="ECO:0000313" key="4">
    <source>
        <dbReference type="Proteomes" id="UP000266861"/>
    </source>
</evidence>
<name>A0A397IDG4_9GLOM</name>